<evidence type="ECO:0000313" key="5">
    <source>
        <dbReference type="Proteomes" id="UP000799750"/>
    </source>
</evidence>
<dbReference type="Pfam" id="PF12936">
    <property type="entry name" value="Kri1_C"/>
    <property type="match status" value="1"/>
</dbReference>
<feature type="compositionally biased region" description="Acidic residues" evidence="2">
    <location>
        <begin position="182"/>
        <end position="196"/>
    </location>
</feature>
<protein>
    <submittedName>
        <fullName evidence="4">Krr1-domain-containing protein</fullName>
    </submittedName>
</protein>
<feature type="compositionally biased region" description="Basic and acidic residues" evidence="2">
    <location>
        <begin position="8"/>
        <end position="17"/>
    </location>
</feature>
<evidence type="ECO:0000256" key="2">
    <source>
        <dbReference type="SAM" id="MobiDB-lite"/>
    </source>
</evidence>
<dbReference type="GO" id="GO:0000447">
    <property type="term" value="P:endonucleolytic cleavage in ITS1 to separate SSU-rRNA from 5.8S rRNA and LSU-rRNA from tricistronic rRNA transcript (SSU-rRNA, 5.8S rRNA, LSU-rRNA)"/>
    <property type="evidence" value="ECO:0007669"/>
    <property type="project" value="TreeGrafter"/>
</dbReference>
<dbReference type="InterPro" id="IPR024626">
    <property type="entry name" value="Kri1-like_C"/>
</dbReference>
<reference evidence="4" key="1">
    <citation type="journal article" date="2020" name="Stud. Mycol.">
        <title>101 Dothideomycetes genomes: a test case for predicting lifestyles and emergence of pathogens.</title>
        <authorList>
            <person name="Haridas S."/>
            <person name="Albert R."/>
            <person name="Binder M."/>
            <person name="Bloem J."/>
            <person name="Labutti K."/>
            <person name="Salamov A."/>
            <person name="Andreopoulos B."/>
            <person name="Baker S."/>
            <person name="Barry K."/>
            <person name="Bills G."/>
            <person name="Bluhm B."/>
            <person name="Cannon C."/>
            <person name="Castanera R."/>
            <person name="Culley D."/>
            <person name="Daum C."/>
            <person name="Ezra D."/>
            <person name="Gonzalez J."/>
            <person name="Henrissat B."/>
            <person name="Kuo A."/>
            <person name="Liang C."/>
            <person name="Lipzen A."/>
            <person name="Lutzoni F."/>
            <person name="Magnuson J."/>
            <person name="Mondo S."/>
            <person name="Nolan M."/>
            <person name="Ohm R."/>
            <person name="Pangilinan J."/>
            <person name="Park H.-J."/>
            <person name="Ramirez L."/>
            <person name="Alfaro M."/>
            <person name="Sun H."/>
            <person name="Tritt A."/>
            <person name="Yoshinaga Y."/>
            <person name="Zwiers L.-H."/>
            <person name="Turgeon B."/>
            <person name="Goodwin S."/>
            <person name="Spatafora J."/>
            <person name="Crous P."/>
            <person name="Grigoriev I."/>
        </authorList>
    </citation>
    <scope>NUCLEOTIDE SEQUENCE</scope>
    <source>
        <strain evidence="4">CBS 269.34</strain>
    </source>
</reference>
<feature type="compositionally biased region" description="Basic and acidic residues" evidence="2">
    <location>
        <begin position="415"/>
        <end position="436"/>
    </location>
</feature>
<accession>A0A6A6QYD4</accession>
<evidence type="ECO:0000256" key="1">
    <source>
        <dbReference type="ARBA" id="ARBA00007473"/>
    </source>
</evidence>
<comment type="similarity">
    <text evidence="1">Belongs to the KRI1 family.</text>
</comment>
<dbReference type="OrthoDB" id="10252032at2759"/>
<feature type="compositionally biased region" description="Basic and acidic residues" evidence="2">
    <location>
        <begin position="35"/>
        <end position="61"/>
    </location>
</feature>
<organism evidence="4 5">
    <name type="scientific">Lophium mytilinum</name>
    <dbReference type="NCBI Taxonomy" id="390894"/>
    <lineage>
        <taxon>Eukaryota</taxon>
        <taxon>Fungi</taxon>
        <taxon>Dikarya</taxon>
        <taxon>Ascomycota</taxon>
        <taxon>Pezizomycotina</taxon>
        <taxon>Dothideomycetes</taxon>
        <taxon>Pleosporomycetidae</taxon>
        <taxon>Mytilinidiales</taxon>
        <taxon>Mytilinidiaceae</taxon>
        <taxon>Lophium</taxon>
    </lineage>
</organism>
<dbReference type="AlphaFoldDB" id="A0A6A6QYD4"/>
<feature type="compositionally biased region" description="Acidic residues" evidence="2">
    <location>
        <begin position="62"/>
        <end position="84"/>
    </location>
</feature>
<name>A0A6A6QYD4_9PEZI</name>
<evidence type="ECO:0000259" key="3">
    <source>
        <dbReference type="Pfam" id="PF12936"/>
    </source>
</evidence>
<feature type="compositionally biased region" description="Basic and acidic residues" evidence="2">
    <location>
        <begin position="470"/>
        <end position="479"/>
    </location>
</feature>
<sequence>MATNGAERPAKRAKLLEDSDSDGEGGGVSLSINKEYAKRYEHNQKRKEREKLEAKYGKGEIEDSETDSESETEDDEGELATEELDAQITATLRAIRSKDPRVYDTNFKFFTEDDDTGEKPAQTNGSTKEKPMTLKAYHTKNLLEGKLDDDAEDEAPLKTYAQEQEDARRELVKQMHDAAGSESEENENNNDDDDDGFLVRKHKKEPKAISKEPRPTITELDVKRADKDPDTYLSNFLAARAWVPGGGSRFQPLESDDEEEEARAEAFEAAYNLRFEDPSMSNEKLRTHARDVAAKQSVRRDDKSGRRKTRDAERSKKEEEKAERQREKAQLRKLKIEEMEEKVNRIRRTAGLSGRDFKMEEWADVLDADFNSEQWDAEMRKRFGDSYYEADETLEASDVEDETSTKSKTKRPQKPKWDDDIDIKDLIPDFKDDEIAKPPFELSDDEADALAGASDSDAPKPKGLKKKKDRLAARAEAKKTARRDRRLIENLVDQNLEVDFALPASGSASSSKLPTRFRYRETSPTTFGLTPRDILLASDEQLNSFAGLKKMATFRDEARKKKDKKHLSKKARLRQWRMETFGDAEGPKGGFETLVGEEEGQEERKGKDAAEGAAEGAKKKKRRHKKRKAGAVEA</sequence>
<dbReference type="Proteomes" id="UP000799750">
    <property type="component" value="Unassembled WGS sequence"/>
</dbReference>
<dbReference type="PANTHER" id="PTHR14490">
    <property type="entry name" value="ZINC FINGER, ZZ TYPE"/>
    <property type="match status" value="1"/>
</dbReference>
<feature type="compositionally biased region" description="Basic and acidic residues" evidence="2">
    <location>
        <begin position="206"/>
        <end position="228"/>
    </location>
</feature>
<evidence type="ECO:0000313" key="4">
    <source>
        <dbReference type="EMBL" id="KAF2496653.1"/>
    </source>
</evidence>
<dbReference type="GO" id="GO:0005730">
    <property type="term" value="C:nucleolus"/>
    <property type="evidence" value="ECO:0007669"/>
    <property type="project" value="TreeGrafter"/>
</dbReference>
<feature type="region of interest" description="Disordered" evidence="2">
    <location>
        <begin position="391"/>
        <end position="484"/>
    </location>
</feature>
<feature type="compositionally biased region" description="Basic residues" evidence="2">
    <location>
        <begin position="561"/>
        <end position="575"/>
    </location>
</feature>
<dbReference type="InterPro" id="IPR018034">
    <property type="entry name" value="Kri1"/>
</dbReference>
<dbReference type="EMBL" id="MU004187">
    <property type="protein sequence ID" value="KAF2496653.1"/>
    <property type="molecule type" value="Genomic_DNA"/>
</dbReference>
<feature type="compositionally biased region" description="Basic residues" evidence="2">
    <location>
        <begin position="618"/>
        <end position="634"/>
    </location>
</feature>
<feature type="region of interest" description="Disordered" evidence="2">
    <location>
        <begin position="243"/>
        <end position="332"/>
    </location>
</feature>
<feature type="compositionally biased region" description="Basic and acidic residues" evidence="2">
    <location>
        <begin position="165"/>
        <end position="176"/>
    </location>
</feature>
<feature type="compositionally biased region" description="Acidic residues" evidence="2">
    <location>
        <begin position="391"/>
        <end position="402"/>
    </location>
</feature>
<gene>
    <name evidence="4" type="ORF">BU16DRAFT_537816</name>
</gene>
<feature type="domain" description="Kri1-like C-terminal" evidence="3">
    <location>
        <begin position="488"/>
        <end position="579"/>
    </location>
</feature>
<feature type="compositionally biased region" description="Basic and acidic residues" evidence="2">
    <location>
        <begin position="283"/>
        <end position="332"/>
    </location>
</feature>
<keyword evidence="5" id="KW-1185">Reference proteome</keyword>
<feature type="region of interest" description="Disordered" evidence="2">
    <location>
        <begin position="556"/>
        <end position="634"/>
    </location>
</feature>
<dbReference type="GO" id="GO:0030686">
    <property type="term" value="C:90S preribosome"/>
    <property type="evidence" value="ECO:0007669"/>
    <property type="project" value="TreeGrafter"/>
</dbReference>
<proteinExistence type="inferred from homology"/>
<dbReference type="PANTHER" id="PTHR14490:SF5">
    <property type="entry name" value="PROTEIN KRI1 HOMOLOG"/>
    <property type="match status" value="1"/>
</dbReference>
<dbReference type="Pfam" id="PF05178">
    <property type="entry name" value="Kri1"/>
    <property type="match status" value="1"/>
</dbReference>
<feature type="region of interest" description="Disordered" evidence="2">
    <location>
        <begin position="111"/>
        <end position="228"/>
    </location>
</feature>
<feature type="region of interest" description="Disordered" evidence="2">
    <location>
        <begin position="1"/>
        <end position="84"/>
    </location>
</feature>